<name>A0AAV9VDM3_9PEZI</name>
<reference evidence="2 3" key="1">
    <citation type="submission" date="2019-10" db="EMBL/GenBank/DDBJ databases">
        <authorList>
            <person name="Palmer J.M."/>
        </authorList>
    </citation>
    <scope>NUCLEOTIDE SEQUENCE [LARGE SCALE GENOMIC DNA]</scope>
    <source>
        <strain evidence="2 3">TWF730</strain>
    </source>
</reference>
<keyword evidence="3" id="KW-1185">Reference proteome</keyword>
<protein>
    <submittedName>
        <fullName evidence="2">Uncharacterized protein</fullName>
    </submittedName>
</protein>
<evidence type="ECO:0000256" key="1">
    <source>
        <dbReference type="SAM" id="MobiDB-lite"/>
    </source>
</evidence>
<dbReference type="EMBL" id="JAVHNS010000003">
    <property type="protein sequence ID" value="KAK6360050.1"/>
    <property type="molecule type" value="Genomic_DNA"/>
</dbReference>
<comment type="caution">
    <text evidence="2">The sequence shown here is derived from an EMBL/GenBank/DDBJ whole genome shotgun (WGS) entry which is preliminary data.</text>
</comment>
<evidence type="ECO:0000313" key="3">
    <source>
        <dbReference type="Proteomes" id="UP001373714"/>
    </source>
</evidence>
<proteinExistence type="predicted"/>
<evidence type="ECO:0000313" key="2">
    <source>
        <dbReference type="EMBL" id="KAK6360050.1"/>
    </source>
</evidence>
<organism evidence="2 3">
    <name type="scientific">Orbilia blumenaviensis</name>
    <dbReference type="NCBI Taxonomy" id="1796055"/>
    <lineage>
        <taxon>Eukaryota</taxon>
        <taxon>Fungi</taxon>
        <taxon>Dikarya</taxon>
        <taxon>Ascomycota</taxon>
        <taxon>Pezizomycotina</taxon>
        <taxon>Orbiliomycetes</taxon>
        <taxon>Orbiliales</taxon>
        <taxon>Orbiliaceae</taxon>
        <taxon>Orbilia</taxon>
    </lineage>
</organism>
<dbReference type="Proteomes" id="UP001373714">
    <property type="component" value="Unassembled WGS sequence"/>
</dbReference>
<accession>A0AAV9VDM3</accession>
<dbReference type="AlphaFoldDB" id="A0AAV9VDM3"/>
<sequence length="289" mass="31592">MNCPEYELNIDLNFSITTPQFGAPQSDTDIDTSAPPRLEPSQASSSQRKSSQPASQPTSSQKQSQGSDILSSSPPERPPTFYETPLSLPLSTIGDSSVPPGPQRTLNHTRDDQGLLNCAATHADASVCLPFELPDVNTSAFNLQIIATDSDLDVDGLDDFLSFVKDRFSSCAICQLTGRDDSHHLPNCPYAKDLGTFIWSKEFEERDSNAFEQGVLVLVSLVRILAPRHLKLVSVWIGEDIPGDFAEYKRWCLQPADFLGGSGLKAHQIILALKDLWEDGTIEWAAGSI</sequence>
<feature type="compositionally biased region" description="Low complexity" evidence="1">
    <location>
        <begin position="40"/>
        <end position="67"/>
    </location>
</feature>
<feature type="region of interest" description="Disordered" evidence="1">
    <location>
        <begin position="17"/>
        <end position="109"/>
    </location>
</feature>
<feature type="compositionally biased region" description="Polar residues" evidence="1">
    <location>
        <begin position="17"/>
        <end position="27"/>
    </location>
</feature>
<gene>
    <name evidence="2" type="ORF">TWF730_006204</name>
</gene>